<protein>
    <submittedName>
        <fullName evidence="1">Uncharacterized protein</fullName>
    </submittedName>
</protein>
<proteinExistence type="predicted"/>
<dbReference type="Gramene" id="AET4Gv20284500.7">
    <property type="protein sequence ID" value="AET4Gv20284500.7"/>
    <property type="gene ID" value="AET4Gv20284500"/>
</dbReference>
<evidence type="ECO:0000313" key="1">
    <source>
        <dbReference type="EnsemblPlants" id="AET4Gv20284500.7"/>
    </source>
</evidence>
<dbReference type="AlphaFoldDB" id="A0A453HS24"/>
<keyword evidence="2" id="KW-1185">Reference proteome</keyword>
<reference evidence="2" key="2">
    <citation type="journal article" date="2017" name="Nat. Plants">
        <title>The Aegilops tauschii genome reveals multiple impacts of transposons.</title>
        <authorList>
            <person name="Zhao G."/>
            <person name="Zou C."/>
            <person name="Li K."/>
            <person name="Wang K."/>
            <person name="Li T."/>
            <person name="Gao L."/>
            <person name="Zhang X."/>
            <person name="Wang H."/>
            <person name="Yang Z."/>
            <person name="Liu X."/>
            <person name="Jiang W."/>
            <person name="Mao L."/>
            <person name="Kong X."/>
            <person name="Jiao Y."/>
            <person name="Jia J."/>
        </authorList>
    </citation>
    <scope>NUCLEOTIDE SEQUENCE [LARGE SCALE GENOMIC DNA]</scope>
    <source>
        <strain evidence="2">cv. AL8/78</strain>
    </source>
</reference>
<organism evidence="1 2">
    <name type="scientific">Aegilops tauschii subsp. strangulata</name>
    <name type="common">Goatgrass</name>
    <dbReference type="NCBI Taxonomy" id="200361"/>
    <lineage>
        <taxon>Eukaryota</taxon>
        <taxon>Viridiplantae</taxon>
        <taxon>Streptophyta</taxon>
        <taxon>Embryophyta</taxon>
        <taxon>Tracheophyta</taxon>
        <taxon>Spermatophyta</taxon>
        <taxon>Magnoliopsida</taxon>
        <taxon>Liliopsida</taxon>
        <taxon>Poales</taxon>
        <taxon>Poaceae</taxon>
        <taxon>BOP clade</taxon>
        <taxon>Pooideae</taxon>
        <taxon>Triticodae</taxon>
        <taxon>Triticeae</taxon>
        <taxon>Triticinae</taxon>
        <taxon>Aegilops</taxon>
    </lineage>
</organism>
<evidence type="ECO:0000313" key="2">
    <source>
        <dbReference type="Proteomes" id="UP000015105"/>
    </source>
</evidence>
<accession>A0A453HS24</accession>
<dbReference type="EnsemblPlants" id="AET4Gv20284500.7">
    <property type="protein sequence ID" value="AET4Gv20284500.7"/>
    <property type="gene ID" value="AET4Gv20284500"/>
</dbReference>
<reference evidence="1" key="4">
    <citation type="submission" date="2019-03" db="UniProtKB">
        <authorList>
            <consortium name="EnsemblPlants"/>
        </authorList>
    </citation>
    <scope>IDENTIFICATION</scope>
</reference>
<name>A0A453HS24_AEGTS</name>
<reference evidence="1" key="3">
    <citation type="journal article" date="2017" name="Nature">
        <title>Genome sequence of the progenitor of the wheat D genome Aegilops tauschii.</title>
        <authorList>
            <person name="Luo M.C."/>
            <person name="Gu Y.Q."/>
            <person name="Puiu D."/>
            <person name="Wang H."/>
            <person name="Twardziok S.O."/>
            <person name="Deal K.R."/>
            <person name="Huo N."/>
            <person name="Zhu T."/>
            <person name="Wang L."/>
            <person name="Wang Y."/>
            <person name="McGuire P.E."/>
            <person name="Liu S."/>
            <person name="Long H."/>
            <person name="Ramasamy R.K."/>
            <person name="Rodriguez J.C."/>
            <person name="Van S.L."/>
            <person name="Yuan L."/>
            <person name="Wang Z."/>
            <person name="Xia Z."/>
            <person name="Xiao L."/>
            <person name="Anderson O.D."/>
            <person name="Ouyang S."/>
            <person name="Liang Y."/>
            <person name="Zimin A.V."/>
            <person name="Pertea G."/>
            <person name="Qi P."/>
            <person name="Bennetzen J.L."/>
            <person name="Dai X."/>
            <person name="Dawson M.W."/>
            <person name="Muller H.G."/>
            <person name="Kugler K."/>
            <person name="Rivarola-Duarte L."/>
            <person name="Spannagl M."/>
            <person name="Mayer K.F.X."/>
            <person name="Lu F.H."/>
            <person name="Bevan M.W."/>
            <person name="Leroy P."/>
            <person name="Li P."/>
            <person name="You F.M."/>
            <person name="Sun Q."/>
            <person name="Liu Z."/>
            <person name="Lyons E."/>
            <person name="Wicker T."/>
            <person name="Salzberg S.L."/>
            <person name="Devos K.M."/>
            <person name="Dvorak J."/>
        </authorList>
    </citation>
    <scope>NUCLEOTIDE SEQUENCE [LARGE SCALE GENOMIC DNA]</scope>
    <source>
        <strain evidence="1">cv. AL8/78</strain>
    </source>
</reference>
<sequence length="201" mass="21973">CRVCYLAKAISLTLAHGQDELARQYLHRRPVELSPWEVETRRGVATQTAEGLGATTQAPTRLRPSRTLHTLLRKPGMDALRPITLHSHRDMGMAIHQQGRTGTHPPAIHTIKVAITGHGGSLLVAGGAAAAAAYGAHHLSHGHHGHGGYYHRPAGYHHHYGGKFKKHGRYGYGHGGKFKHGKHMRLFGGKHGLFGGKHKWK</sequence>
<reference evidence="2" key="1">
    <citation type="journal article" date="2014" name="Science">
        <title>Ancient hybridizations among the ancestral genomes of bread wheat.</title>
        <authorList>
            <consortium name="International Wheat Genome Sequencing Consortium,"/>
            <person name="Marcussen T."/>
            <person name="Sandve S.R."/>
            <person name="Heier L."/>
            <person name="Spannagl M."/>
            <person name="Pfeifer M."/>
            <person name="Jakobsen K.S."/>
            <person name="Wulff B.B."/>
            <person name="Steuernagel B."/>
            <person name="Mayer K.F."/>
            <person name="Olsen O.A."/>
        </authorList>
    </citation>
    <scope>NUCLEOTIDE SEQUENCE [LARGE SCALE GENOMIC DNA]</scope>
    <source>
        <strain evidence="2">cv. AL8/78</strain>
    </source>
</reference>
<reference evidence="1" key="5">
    <citation type="journal article" date="2021" name="G3 (Bethesda)">
        <title>Aegilops tauschii genome assembly Aet v5.0 features greater sequence contiguity and improved annotation.</title>
        <authorList>
            <person name="Wang L."/>
            <person name="Zhu T."/>
            <person name="Rodriguez J.C."/>
            <person name="Deal K.R."/>
            <person name="Dubcovsky J."/>
            <person name="McGuire P.E."/>
            <person name="Lux T."/>
            <person name="Spannagl M."/>
            <person name="Mayer K.F.X."/>
            <person name="Baldrich P."/>
            <person name="Meyers B.C."/>
            <person name="Huo N."/>
            <person name="Gu Y.Q."/>
            <person name="Zhou H."/>
            <person name="Devos K.M."/>
            <person name="Bennetzen J.L."/>
            <person name="Unver T."/>
            <person name="Budak H."/>
            <person name="Gulick P.J."/>
            <person name="Galiba G."/>
            <person name="Kalapos B."/>
            <person name="Nelson D.R."/>
            <person name="Li P."/>
            <person name="You F.M."/>
            <person name="Luo M.C."/>
            <person name="Dvorak J."/>
        </authorList>
    </citation>
    <scope>NUCLEOTIDE SEQUENCE [LARGE SCALE GENOMIC DNA]</scope>
    <source>
        <strain evidence="1">cv. AL8/78</strain>
    </source>
</reference>
<dbReference type="Proteomes" id="UP000015105">
    <property type="component" value="Chromosome 4D"/>
</dbReference>